<dbReference type="Proteomes" id="UP000594261">
    <property type="component" value="Chromosome 10"/>
</dbReference>
<dbReference type="InterPro" id="IPR007146">
    <property type="entry name" value="Sas10/Utp3/C1D"/>
</dbReference>
<dbReference type="GO" id="GO:0016757">
    <property type="term" value="F:glycosyltransferase activity"/>
    <property type="evidence" value="ECO:0007669"/>
    <property type="project" value="UniProtKB-KW"/>
</dbReference>
<dbReference type="Pfam" id="PF04000">
    <property type="entry name" value="Sas10_Utp3"/>
    <property type="match status" value="1"/>
</dbReference>
<dbReference type="InterPro" id="IPR044174">
    <property type="entry name" value="BC10-like"/>
</dbReference>
<evidence type="ECO:0000256" key="4">
    <source>
        <dbReference type="ARBA" id="ARBA00023136"/>
    </source>
</evidence>
<dbReference type="InterPro" id="IPR003406">
    <property type="entry name" value="Glyco_trans_14"/>
</dbReference>
<protein>
    <submittedName>
        <fullName evidence="6">Uncharacterized protein</fullName>
    </submittedName>
</protein>
<dbReference type="InParanoid" id="A0A7N2MTR1"/>
<evidence type="ECO:0000313" key="6">
    <source>
        <dbReference type="EnsemblPlants" id="QL10p055599:mrna"/>
    </source>
</evidence>
<proteinExistence type="predicted"/>
<dbReference type="PANTHER" id="PTHR31042">
    <property type="entry name" value="CORE-2/I-BRANCHING BETA-1,6-N-ACETYLGLUCOSAMINYLTRANSFERASE FAMILY PROTEIN-RELATED"/>
    <property type="match status" value="1"/>
</dbReference>
<accession>A0A7N2MTR1</accession>
<comment type="subcellular location">
    <subcellularLocation>
        <location evidence="1">Membrane</location>
        <topology evidence="1">Single-pass type II membrane protein</topology>
    </subcellularLocation>
</comment>
<dbReference type="Gramene" id="QL10p055599:mrna">
    <property type="protein sequence ID" value="QL10p055599:mrna"/>
    <property type="gene ID" value="QL10p055599"/>
</dbReference>
<evidence type="ECO:0000256" key="1">
    <source>
        <dbReference type="ARBA" id="ARBA00004606"/>
    </source>
</evidence>
<keyword evidence="7" id="KW-1185">Reference proteome</keyword>
<dbReference type="EnsemblPlants" id="QL10p055599:mrna">
    <property type="protein sequence ID" value="QL10p055599:mrna"/>
    <property type="gene ID" value="QL10p055599"/>
</dbReference>
<reference evidence="6" key="2">
    <citation type="submission" date="2021-01" db="UniProtKB">
        <authorList>
            <consortium name="EnsemblPlants"/>
        </authorList>
    </citation>
    <scope>IDENTIFICATION</scope>
</reference>
<organism evidence="6 7">
    <name type="scientific">Quercus lobata</name>
    <name type="common">Valley oak</name>
    <dbReference type="NCBI Taxonomy" id="97700"/>
    <lineage>
        <taxon>Eukaryota</taxon>
        <taxon>Viridiplantae</taxon>
        <taxon>Streptophyta</taxon>
        <taxon>Embryophyta</taxon>
        <taxon>Tracheophyta</taxon>
        <taxon>Spermatophyta</taxon>
        <taxon>Magnoliopsida</taxon>
        <taxon>eudicotyledons</taxon>
        <taxon>Gunneridae</taxon>
        <taxon>Pentapetalae</taxon>
        <taxon>rosids</taxon>
        <taxon>fabids</taxon>
        <taxon>Fagales</taxon>
        <taxon>Fagaceae</taxon>
        <taxon>Quercus</taxon>
    </lineage>
</organism>
<evidence type="ECO:0000256" key="2">
    <source>
        <dbReference type="ARBA" id="ARBA00022676"/>
    </source>
</evidence>
<sequence>MLSCCKKVKKEEIMMEKGVHYLEVNQLLFLSYCQAITFNLLKSEGQPIYDHPVVARFVEIQRLKQKGILSSRAPKPDKAQKRLKPVNRRLVIYDDFDDDAIHVGATSFSNGHAGSLSTSKLSQIVSAKPNKPKFFNQNKNKHLFNVYIHADPSATITPPTGVFKNKFIPEAMKTSRASPLLISAARRLIAKALLDDPLNLYFTLVSQHCIPIHSFDYVYNFLNRNKRTKQPFSIFPNYQSFIEIISDDPNLLDKYNARGNNVMLSEVPFERFRVGSQFYFGLGV</sequence>
<evidence type="ECO:0000313" key="7">
    <source>
        <dbReference type="Proteomes" id="UP000594261"/>
    </source>
</evidence>
<dbReference type="PANTHER" id="PTHR31042:SF108">
    <property type="entry name" value="CORE-2_I-BRANCHING BETA-1,6-N-ACETYLGLUCOSAMINYLTRANSFERASE FAMILY PROTEIN"/>
    <property type="match status" value="1"/>
</dbReference>
<reference evidence="6 7" key="1">
    <citation type="journal article" date="2016" name="G3 (Bethesda)">
        <title>First Draft Assembly and Annotation of the Genome of a California Endemic Oak Quercus lobata Nee (Fagaceae).</title>
        <authorList>
            <person name="Sork V.L."/>
            <person name="Fitz-Gibbon S.T."/>
            <person name="Puiu D."/>
            <person name="Crepeau M."/>
            <person name="Gugger P.F."/>
            <person name="Sherman R."/>
            <person name="Stevens K."/>
            <person name="Langley C.H."/>
            <person name="Pellegrini M."/>
            <person name="Salzberg S.L."/>
        </authorList>
    </citation>
    <scope>NUCLEOTIDE SEQUENCE [LARGE SCALE GENOMIC DNA]</scope>
    <source>
        <strain evidence="6 7">cv. SW786</strain>
    </source>
</reference>
<keyword evidence="3" id="KW-0808">Transferase</keyword>
<dbReference type="Pfam" id="PF02485">
    <property type="entry name" value="Branch"/>
    <property type="match status" value="1"/>
</dbReference>
<name>A0A7N2MTR1_QUELO</name>
<dbReference type="AlphaFoldDB" id="A0A7N2MTR1"/>
<dbReference type="EMBL" id="LRBV02000010">
    <property type="status" value="NOT_ANNOTATED_CDS"/>
    <property type="molecule type" value="Genomic_DNA"/>
</dbReference>
<keyword evidence="2" id="KW-0328">Glycosyltransferase</keyword>
<evidence type="ECO:0000256" key="5">
    <source>
        <dbReference type="ARBA" id="ARBA00023180"/>
    </source>
</evidence>
<dbReference type="GO" id="GO:0016020">
    <property type="term" value="C:membrane"/>
    <property type="evidence" value="ECO:0007669"/>
    <property type="project" value="UniProtKB-SubCell"/>
</dbReference>
<keyword evidence="4" id="KW-0472">Membrane</keyword>
<evidence type="ECO:0000256" key="3">
    <source>
        <dbReference type="ARBA" id="ARBA00022679"/>
    </source>
</evidence>
<keyword evidence="5" id="KW-0325">Glycoprotein</keyword>